<dbReference type="InterPro" id="IPR011701">
    <property type="entry name" value="MFS"/>
</dbReference>
<dbReference type="PANTHER" id="PTHR23513">
    <property type="entry name" value="INTEGRAL MEMBRANE EFFLUX PROTEIN-RELATED"/>
    <property type="match status" value="1"/>
</dbReference>
<accession>A0ABP5ENV8</accession>
<evidence type="ECO:0000256" key="5">
    <source>
        <dbReference type="ARBA" id="ARBA00023136"/>
    </source>
</evidence>
<keyword evidence="4 6" id="KW-1133">Transmembrane helix</keyword>
<dbReference type="PANTHER" id="PTHR23513:SF6">
    <property type="entry name" value="MAJOR FACILITATOR SUPERFAMILY ASSOCIATED DOMAIN-CONTAINING PROTEIN"/>
    <property type="match status" value="1"/>
</dbReference>
<feature type="transmembrane region" description="Helical" evidence="6">
    <location>
        <begin position="252"/>
        <end position="275"/>
    </location>
</feature>
<dbReference type="SUPFAM" id="SSF103473">
    <property type="entry name" value="MFS general substrate transporter"/>
    <property type="match status" value="1"/>
</dbReference>
<feature type="transmembrane region" description="Helical" evidence="6">
    <location>
        <begin position="344"/>
        <end position="366"/>
    </location>
</feature>
<dbReference type="Gene3D" id="1.20.1250.20">
    <property type="entry name" value="MFS general substrate transporter like domains"/>
    <property type="match status" value="1"/>
</dbReference>
<evidence type="ECO:0000259" key="7">
    <source>
        <dbReference type="PROSITE" id="PS50850"/>
    </source>
</evidence>
<evidence type="ECO:0000313" key="8">
    <source>
        <dbReference type="EMBL" id="GAA2001834.1"/>
    </source>
</evidence>
<organism evidence="8 9">
    <name type="scientific">Catenulispora subtropica</name>
    <dbReference type="NCBI Taxonomy" id="450798"/>
    <lineage>
        <taxon>Bacteria</taxon>
        <taxon>Bacillati</taxon>
        <taxon>Actinomycetota</taxon>
        <taxon>Actinomycetes</taxon>
        <taxon>Catenulisporales</taxon>
        <taxon>Catenulisporaceae</taxon>
        <taxon>Catenulispora</taxon>
    </lineage>
</organism>
<proteinExistence type="predicted"/>
<dbReference type="EMBL" id="BAAAQM010000072">
    <property type="protein sequence ID" value="GAA2001834.1"/>
    <property type="molecule type" value="Genomic_DNA"/>
</dbReference>
<feature type="transmembrane region" description="Helical" evidence="6">
    <location>
        <begin position="314"/>
        <end position="332"/>
    </location>
</feature>
<dbReference type="PROSITE" id="PS50850">
    <property type="entry name" value="MFS"/>
    <property type="match status" value="1"/>
</dbReference>
<dbReference type="Pfam" id="PF07690">
    <property type="entry name" value="MFS_1"/>
    <property type="match status" value="1"/>
</dbReference>
<comment type="subcellular location">
    <subcellularLocation>
        <location evidence="1">Cell membrane</location>
        <topology evidence="1">Multi-pass membrane protein</topology>
    </subcellularLocation>
</comment>
<evidence type="ECO:0000256" key="6">
    <source>
        <dbReference type="SAM" id="Phobius"/>
    </source>
</evidence>
<gene>
    <name evidence="8" type="ORF">GCM10009838_79660</name>
</gene>
<protein>
    <submittedName>
        <fullName evidence="8">MFS transporter</fullName>
    </submittedName>
</protein>
<reference evidence="9" key="1">
    <citation type="journal article" date="2019" name="Int. J. Syst. Evol. Microbiol.">
        <title>The Global Catalogue of Microorganisms (GCM) 10K type strain sequencing project: providing services to taxonomists for standard genome sequencing and annotation.</title>
        <authorList>
            <consortium name="The Broad Institute Genomics Platform"/>
            <consortium name="The Broad Institute Genome Sequencing Center for Infectious Disease"/>
            <person name="Wu L."/>
            <person name="Ma J."/>
        </authorList>
    </citation>
    <scope>NUCLEOTIDE SEQUENCE [LARGE SCALE GENOMIC DNA]</scope>
    <source>
        <strain evidence="9">JCM 16013</strain>
    </source>
</reference>
<feature type="domain" description="Major facilitator superfamily (MFS) profile" evidence="7">
    <location>
        <begin position="218"/>
        <end position="425"/>
    </location>
</feature>
<dbReference type="Proteomes" id="UP001499854">
    <property type="component" value="Unassembled WGS sequence"/>
</dbReference>
<evidence type="ECO:0000256" key="4">
    <source>
        <dbReference type="ARBA" id="ARBA00022989"/>
    </source>
</evidence>
<feature type="transmembrane region" description="Helical" evidence="6">
    <location>
        <begin position="170"/>
        <end position="190"/>
    </location>
</feature>
<comment type="caution">
    <text evidence="8">The sequence shown here is derived from an EMBL/GenBank/DDBJ whole genome shotgun (WGS) entry which is preliminary data.</text>
</comment>
<keyword evidence="9" id="KW-1185">Reference proteome</keyword>
<feature type="transmembrane region" description="Helical" evidence="6">
    <location>
        <begin position="81"/>
        <end position="100"/>
    </location>
</feature>
<dbReference type="InterPro" id="IPR020846">
    <property type="entry name" value="MFS_dom"/>
</dbReference>
<evidence type="ECO:0000256" key="3">
    <source>
        <dbReference type="ARBA" id="ARBA00022692"/>
    </source>
</evidence>
<evidence type="ECO:0000313" key="9">
    <source>
        <dbReference type="Proteomes" id="UP001499854"/>
    </source>
</evidence>
<evidence type="ECO:0000256" key="1">
    <source>
        <dbReference type="ARBA" id="ARBA00004651"/>
    </source>
</evidence>
<sequence>MPENPSRSLLLRHRDFRLFYVGDVADQFGTSVTSVGVPLLAISTLHAGTFAVSLLSMFAWLPWLLIALPVGVWVDRTRHRPVMLASALASLTLLASVPLVGGGIGYLLAVTLLLGAASVFYQTAYRAYLPSLVAPEDLAEGNAKLHGSASAAQIVGAGGGGLLTQVLGGLHVLFVNASTFVVSVLCLVSIRTKEARPEPAERVMRREIAEGLRLVGRDPWIRSLTLFGAASNLALMAYQSILPVFLIRHVGLGKGAVGLLVAAAGTGGVLGAFLARRVAARIGTARATLLFEIGFALPALFIPLTTLGVGVLCYPVGAFCVGAGVVAGNVLKSGFLQGYCPPRLLGRLSASASFVNYGTLPLGALLGGTLGTLLGIPAAIWITTAGVPLAGVVLLLSPLRRVRDLPDTPLSAETPTEPHLFPAGA</sequence>
<feature type="transmembrane region" description="Helical" evidence="6">
    <location>
        <begin position="224"/>
        <end position="246"/>
    </location>
</feature>
<dbReference type="CDD" id="cd06173">
    <property type="entry name" value="MFS_MefA_like"/>
    <property type="match status" value="1"/>
</dbReference>
<name>A0ABP5ENV8_9ACTN</name>
<keyword evidence="3 6" id="KW-0812">Transmembrane</keyword>
<feature type="transmembrane region" description="Helical" evidence="6">
    <location>
        <begin position="50"/>
        <end position="74"/>
    </location>
</feature>
<keyword evidence="2" id="KW-1003">Cell membrane</keyword>
<dbReference type="InterPro" id="IPR036259">
    <property type="entry name" value="MFS_trans_sf"/>
</dbReference>
<dbReference type="RefSeq" id="WP_344662396.1">
    <property type="nucleotide sequence ID" value="NZ_BAAAQM010000072.1"/>
</dbReference>
<feature type="transmembrane region" description="Helical" evidence="6">
    <location>
        <begin position="378"/>
        <end position="396"/>
    </location>
</feature>
<feature type="transmembrane region" description="Helical" evidence="6">
    <location>
        <begin position="287"/>
        <end position="308"/>
    </location>
</feature>
<keyword evidence="5 6" id="KW-0472">Membrane</keyword>
<evidence type="ECO:0000256" key="2">
    <source>
        <dbReference type="ARBA" id="ARBA00022475"/>
    </source>
</evidence>